<name>A0A1I0LHW7_9ACTN</name>
<protein>
    <submittedName>
        <fullName evidence="1">Uncharacterized protein</fullName>
    </submittedName>
</protein>
<sequence length="127" mass="13972">MLTPQLRAGRKTSTVEIPPRRGDLFAHGTGVILMEPADDLTQQATILLREYGPVHSGTPAGDFNVIDLDDASGWAVTGHHPDILTYLDPSELENHDYLAVGILGRAKRDRDGNELTVLHHLEDKRSI</sequence>
<accession>A0A1I0LHW7</accession>
<dbReference type="RefSeq" id="WP_218156102.1">
    <property type="nucleotide sequence ID" value="NZ_FOHX01000017.1"/>
</dbReference>
<organism evidence="1 2">
    <name type="scientific">Nonomuraea wenchangensis</name>
    <dbReference type="NCBI Taxonomy" id="568860"/>
    <lineage>
        <taxon>Bacteria</taxon>
        <taxon>Bacillati</taxon>
        <taxon>Actinomycetota</taxon>
        <taxon>Actinomycetes</taxon>
        <taxon>Streptosporangiales</taxon>
        <taxon>Streptosporangiaceae</taxon>
        <taxon>Nonomuraea</taxon>
    </lineage>
</organism>
<proteinExistence type="predicted"/>
<evidence type="ECO:0000313" key="2">
    <source>
        <dbReference type="Proteomes" id="UP000199361"/>
    </source>
</evidence>
<keyword evidence="2" id="KW-1185">Reference proteome</keyword>
<gene>
    <name evidence="1" type="ORF">SAMN05421811_11775</name>
</gene>
<dbReference type="AlphaFoldDB" id="A0A1I0LHW7"/>
<reference evidence="1 2" key="1">
    <citation type="submission" date="2016-10" db="EMBL/GenBank/DDBJ databases">
        <authorList>
            <person name="de Groot N.N."/>
        </authorList>
    </citation>
    <scope>NUCLEOTIDE SEQUENCE [LARGE SCALE GENOMIC DNA]</scope>
    <source>
        <strain evidence="1 2">CGMCC 4.5598</strain>
    </source>
</reference>
<evidence type="ECO:0000313" key="1">
    <source>
        <dbReference type="EMBL" id="SEU39745.1"/>
    </source>
</evidence>
<dbReference type="EMBL" id="FOHX01000017">
    <property type="protein sequence ID" value="SEU39745.1"/>
    <property type="molecule type" value="Genomic_DNA"/>
</dbReference>
<dbReference type="Proteomes" id="UP000199361">
    <property type="component" value="Unassembled WGS sequence"/>
</dbReference>